<organism evidence="3 4">
    <name type="scientific">Eragrostis curvula</name>
    <name type="common">weeping love grass</name>
    <dbReference type="NCBI Taxonomy" id="38414"/>
    <lineage>
        <taxon>Eukaryota</taxon>
        <taxon>Viridiplantae</taxon>
        <taxon>Streptophyta</taxon>
        <taxon>Embryophyta</taxon>
        <taxon>Tracheophyta</taxon>
        <taxon>Spermatophyta</taxon>
        <taxon>Magnoliopsida</taxon>
        <taxon>Liliopsida</taxon>
        <taxon>Poales</taxon>
        <taxon>Poaceae</taxon>
        <taxon>PACMAD clade</taxon>
        <taxon>Chloridoideae</taxon>
        <taxon>Eragrostideae</taxon>
        <taxon>Eragrostidinae</taxon>
        <taxon>Eragrostis</taxon>
    </lineage>
</organism>
<sequence>LKKSKGIHPQIFSFYLLNRVPLLPIEKQTNQKNPEEVKKSTTSSPIAIPRLVETNQWINPRFLVLPEAAAAFLPHHLLGRRRRCQETICILLRLPPSNNAHRNLNLSTRRNRDKDSRFVCTACARPAKMRPFLSVRPDAARTMAGAIFMSNTFTREQCFQTGVFGLPIEYESFIYDVRKGMPLFLFDHNLRKLYGVFEAASDGGLNINRDAFQRAFPAQVRVNIIWKCRPLIEDEFAPAIEENYYQPRKFYFDLSYEQVVRLYELFNEKRVERPIIHDYPVNESLGTKDVSKGALDKRSLTPNVSYSDDQSHLLVPDISTIVRRYSSNTSKHIVVPPSVEVEPIRMMPSATESFGGQITSITTRHHQLAGSQSFPLCPDYPHKILSSGRIIQVPTEGPKFVGNQSYPSSHNNSMPSGFVTQNPTYENPVSATSTPSAPLYPHLSLENSQGNADYQEHCDICIRQRQLSAQEETSTRYSYQGQHLSEGIAPPSAELSQQGIPAYPEVPEFRGKTVSAVDQQINGSNDYIPLSECGIINFENASGPSNLANDMGGNVSDPRHKKYGIGAESNTDVPQSGVFSRLSPNQQPPYQEAMGPTLSQLVSSLSQKAKQWNEKSGPVIDGFCYMIREQATDRSYSRSELNLPSQLELEAEAGESTESQPPFLNFKRRSEAHKGDTNLGNEISGKVKRRKLVRPSFAENNACSGNCIQERKHDHPKVGGNHFDIDLNVPATEDSDPVEKHNGIEVCSSVLTKTQTEAADKTNSSNVLKTIKEAEKHNSIEVCPNVFTKAQNKTQTEDADKTNCSNVMEIKEHVPSFHNDAPAKKVSFDINLAELNMMDESKLRTIYDQASSLLQALGKIASVKSNNFEEDKSNIRGEL</sequence>
<dbReference type="EMBL" id="RWGY01000039">
    <property type="protein sequence ID" value="TVU10504.1"/>
    <property type="molecule type" value="Genomic_DNA"/>
</dbReference>
<dbReference type="SMART" id="SM00767">
    <property type="entry name" value="DCD"/>
    <property type="match status" value="1"/>
</dbReference>
<dbReference type="Proteomes" id="UP000324897">
    <property type="component" value="Chromosome 3"/>
</dbReference>
<dbReference type="Pfam" id="PF10539">
    <property type="entry name" value="Dev_Cell_Death"/>
    <property type="match status" value="1"/>
</dbReference>
<dbReference type="PANTHER" id="PTHR46034">
    <property type="match status" value="1"/>
</dbReference>
<keyword evidence="4" id="KW-1185">Reference proteome</keyword>
<protein>
    <recommendedName>
        <fullName evidence="2">DCD domain-containing protein</fullName>
    </recommendedName>
</protein>
<feature type="region of interest" description="Disordered" evidence="1">
    <location>
        <begin position="650"/>
        <end position="687"/>
    </location>
</feature>
<feature type="non-terminal residue" evidence="3">
    <location>
        <position position="1"/>
    </location>
</feature>
<reference evidence="3 4" key="1">
    <citation type="journal article" date="2019" name="Sci. Rep.">
        <title>A high-quality genome of Eragrostis curvula grass provides insights into Poaceae evolution and supports new strategies to enhance forage quality.</title>
        <authorList>
            <person name="Carballo J."/>
            <person name="Santos B.A.C.M."/>
            <person name="Zappacosta D."/>
            <person name="Garbus I."/>
            <person name="Selva J.P."/>
            <person name="Gallo C.A."/>
            <person name="Diaz A."/>
            <person name="Albertini E."/>
            <person name="Caccamo M."/>
            <person name="Echenique V."/>
        </authorList>
    </citation>
    <scope>NUCLEOTIDE SEQUENCE [LARGE SCALE GENOMIC DNA]</scope>
    <source>
        <strain evidence="4">cv. Victoria</strain>
        <tissue evidence="3">Leaf</tissue>
    </source>
</reference>
<dbReference type="InterPro" id="IPR013989">
    <property type="entry name" value="Dev_and_cell_death_domain"/>
</dbReference>
<evidence type="ECO:0000313" key="4">
    <source>
        <dbReference type="Proteomes" id="UP000324897"/>
    </source>
</evidence>
<dbReference type="OrthoDB" id="1928633at2759"/>
<feature type="domain" description="DCD" evidence="2">
    <location>
        <begin position="141"/>
        <end position="268"/>
    </location>
</feature>
<gene>
    <name evidence="3" type="ORF">EJB05_44040</name>
</gene>
<proteinExistence type="predicted"/>
<dbReference type="InterPro" id="IPR044832">
    <property type="entry name" value="NRP-like"/>
</dbReference>
<evidence type="ECO:0000313" key="3">
    <source>
        <dbReference type="EMBL" id="TVU10504.1"/>
    </source>
</evidence>
<dbReference type="AlphaFoldDB" id="A0A5J9TGU9"/>
<evidence type="ECO:0000259" key="2">
    <source>
        <dbReference type="PROSITE" id="PS51222"/>
    </source>
</evidence>
<evidence type="ECO:0000256" key="1">
    <source>
        <dbReference type="SAM" id="MobiDB-lite"/>
    </source>
</evidence>
<comment type="caution">
    <text evidence="3">The sequence shown here is derived from an EMBL/GenBank/DDBJ whole genome shotgun (WGS) entry which is preliminary data.</text>
</comment>
<dbReference type="PANTHER" id="PTHR46034:SF38">
    <property type="entry name" value="OS09G0563700 PROTEIN"/>
    <property type="match status" value="1"/>
</dbReference>
<accession>A0A5J9TGU9</accession>
<name>A0A5J9TGU9_9POAL</name>
<dbReference type="GO" id="GO:0034976">
    <property type="term" value="P:response to endoplasmic reticulum stress"/>
    <property type="evidence" value="ECO:0007669"/>
    <property type="project" value="InterPro"/>
</dbReference>
<dbReference type="PROSITE" id="PS51222">
    <property type="entry name" value="DCD"/>
    <property type="match status" value="1"/>
</dbReference>